<dbReference type="InterPro" id="IPR027417">
    <property type="entry name" value="P-loop_NTPase"/>
</dbReference>
<dbReference type="SUPFAM" id="SSF52540">
    <property type="entry name" value="P-loop containing nucleoside triphosphate hydrolases"/>
    <property type="match status" value="1"/>
</dbReference>
<protein>
    <recommendedName>
        <fullName evidence="3">AAA+ ATPase domain-containing protein</fullName>
    </recommendedName>
</protein>
<dbReference type="InParanoid" id="A0A1V8S7X1"/>
<feature type="non-terminal residue" evidence="1">
    <location>
        <position position="286"/>
    </location>
</feature>
<reference evidence="2" key="1">
    <citation type="submission" date="2017-03" db="EMBL/GenBank/DDBJ databases">
        <title>Genomes of endolithic fungi from Antarctica.</title>
        <authorList>
            <person name="Coleine C."/>
            <person name="Masonjones S."/>
            <person name="Stajich J.E."/>
        </authorList>
    </citation>
    <scope>NUCLEOTIDE SEQUENCE [LARGE SCALE GENOMIC DNA]</scope>
    <source>
        <strain evidence="2">CCFEE 5527</strain>
    </source>
</reference>
<dbReference type="OrthoDB" id="2316594at2759"/>
<dbReference type="EMBL" id="NAJO01000186">
    <property type="protein sequence ID" value="OQN95097.1"/>
    <property type="molecule type" value="Genomic_DNA"/>
</dbReference>
<dbReference type="STRING" id="1507870.A0A1V8S7X1"/>
<proteinExistence type="predicted"/>
<name>A0A1V8S7X1_9PEZI</name>
<sequence>MVAGVSSEAELYQRLSGLELHTRTGLREDLRTTPLLTLAVKDVVGKCFKDADHDSDLDETVQQENVCNQYAVLGFHVGQCPAIGENEPILMNVDAPNSVFICGSQGSGKSYTLNCMLENCLTADGRIGQMAIDAEGDAFDYLRFKQALKNGDLTKEHTGPLSLRLQLLESFLDLPTAKGKSASRRLIDLEPGTLTIFDLTDPFIDAPTVCILFDICLSLVAECRPPRGLLVALDEAHKYMTLSLAATNFTERLLGIIREQRHNGTRVIIATQEPTVSEKLLDLCTT</sequence>
<dbReference type="Gene3D" id="3.40.50.300">
    <property type="entry name" value="P-loop containing nucleotide triphosphate hydrolases"/>
    <property type="match status" value="1"/>
</dbReference>
<organism evidence="1 2">
    <name type="scientific">Cryoendolithus antarcticus</name>
    <dbReference type="NCBI Taxonomy" id="1507870"/>
    <lineage>
        <taxon>Eukaryota</taxon>
        <taxon>Fungi</taxon>
        <taxon>Dikarya</taxon>
        <taxon>Ascomycota</taxon>
        <taxon>Pezizomycotina</taxon>
        <taxon>Dothideomycetes</taxon>
        <taxon>Dothideomycetidae</taxon>
        <taxon>Cladosporiales</taxon>
        <taxon>Cladosporiaceae</taxon>
        <taxon>Cryoendolithus</taxon>
    </lineage>
</organism>
<comment type="caution">
    <text evidence="1">The sequence shown here is derived from an EMBL/GenBank/DDBJ whole genome shotgun (WGS) entry which is preliminary data.</text>
</comment>
<gene>
    <name evidence="1" type="ORF">B0A48_18829</name>
</gene>
<evidence type="ECO:0000313" key="1">
    <source>
        <dbReference type="EMBL" id="OQN95097.1"/>
    </source>
</evidence>
<keyword evidence="2" id="KW-1185">Reference proteome</keyword>
<dbReference type="Proteomes" id="UP000192596">
    <property type="component" value="Unassembled WGS sequence"/>
</dbReference>
<evidence type="ECO:0000313" key="2">
    <source>
        <dbReference type="Proteomes" id="UP000192596"/>
    </source>
</evidence>
<evidence type="ECO:0008006" key="3">
    <source>
        <dbReference type="Google" id="ProtNLM"/>
    </source>
</evidence>
<accession>A0A1V8S7X1</accession>
<dbReference type="AlphaFoldDB" id="A0A1V8S7X1"/>